<reference evidence="3" key="1">
    <citation type="submission" date="2018-09" db="EMBL/GenBank/DDBJ databases">
        <title>Common duck and Muscovy duck high density SNP chip.</title>
        <authorList>
            <person name="Vignal A."/>
            <person name="Thebault N."/>
            <person name="Warren W.C."/>
        </authorList>
    </citation>
    <scope>NUCLEOTIDE SEQUENCE [LARGE SCALE GENOMIC DNA]</scope>
</reference>
<protein>
    <recommendedName>
        <fullName evidence="5">NADH dehydrogenase [ubiquinone] 1 alpha subcomplex assembly factor 2</fullName>
    </recommendedName>
</protein>
<dbReference type="InterPro" id="IPR052618">
    <property type="entry name" value="ComplexI_NDUFA12"/>
</dbReference>
<dbReference type="InterPro" id="IPR007763">
    <property type="entry name" value="NDUFA12"/>
</dbReference>
<dbReference type="GO" id="GO:0005739">
    <property type="term" value="C:mitochondrion"/>
    <property type="evidence" value="ECO:0007669"/>
    <property type="project" value="TreeGrafter"/>
</dbReference>
<organism evidence="3 4">
    <name type="scientific">Cairina moschata</name>
    <name type="common">Muscovy duck</name>
    <dbReference type="NCBI Taxonomy" id="8855"/>
    <lineage>
        <taxon>Eukaryota</taxon>
        <taxon>Metazoa</taxon>
        <taxon>Chordata</taxon>
        <taxon>Craniata</taxon>
        <taxon>Vertebrata</taxon>
        <taxon>Euteleostomi</taxon>
        <taxon>Archelosauria</taxon>
        <taxon>Archosauria</taxon>
        <taxon>Dinosauria</taxon>
        <taxon>Saurischia</taxon>
        <taxon>Theropoda</taxon>
        <taxon>Coelurosauria</taxon>
        <taxon>Aves</taxon>
        <taxon>Neognathae</taxon>
        <taxon>Galloanserae</taxon>
        <taxon>Anseriformes</taxon>
        <taxon>Anatidae</taxon>
        <taxon>Anatinae</taxon>
        <taxon>Cairina</taxon>
    </lineage>
</organism>
<evidence type="ECO:0008006" key="5">
    <source>
        <dbReference type="Google" id="ProtNLM"/>
    </source>
</evidence>
<dbReference type="GO" id="GO:0045271">
    <property type="term" value="C:respiratory chain complex I"/>
    <property type="evidence" value="ECO:0007669"/>
    <property type="project" value="InterPro"/>
</dbReference>
<dbReference type="PANTHER" id="PTHR32470:SF2">
    <property type="entry name" value="NADH DEHYDROGENASE [UBIQUINONE] 1 ALPHA SUBCOMPLEX ASSEMBLY FACTOR 2"/>
    <property type="match status" value="1"/>
</dbReference>
<dbReference type="PANTHER" id="PTHR32470">
    <property type="entry name" value="ADH DEHYDROGENASE [UBIQUINONE] 1 ALPHA SUBCOMPLEX ASSEMBLY FACTOR 2"/>
    <property type="match status" value="1"/>
</dbReference>
<accession>A0A8C3C4V7</accession>
<reference evidence="3" key="3">
    <citation type="submission" date="2025-09" db="UniProtKB">
        <authorList>
            <consortium name="Ensembl"/>
        </authorList>
    </citation>
    <scope>IDENTIFICATION</scope>
</reference>
<keyword evidence="4" id="KW-1185">Reference proteome</keyword>
<dbReference type="AlphaFoldDB" id="A0A8C3C4V7"/>
<evidence type="ECO:0000256" key="1">
    <source>
        <dbReference type="ARBA" id="ARBA00007355"/>
    </source>
</evidence>
<dbReference type="Pfam" id="PF05071">
    <property type="entry name" value="NDUFA12"/>
    <property type="match status" value="1"/>
</dbReference>
<comment type="similarity">
    <text evidence="1">Belongs to the complex I NDUFA12 subunit family.</text>
</comment>
<dbReference type="GO" id="GO:0032981">
    <property type="term" value="P:mitochondrial respiratory chain complex I assembly"/>
    <property type="evidence" value="ECO:0007669"/>
    <property type="project" value="TreeGrafter"/>
</dbReference>
<proteinExistence type="inferred from homology"/>
<sequence length="232" mass="26512">MAPPPRHPPPPAPSCARGWPAPANGERRCWHAGSRGGERRRRRGRLVTVRGRWGPLSGRPAMSRARQALRALRRRLFGPGKELAGTDQFGNKYYRVPEHESRAGQIIPERRFVEAINRQAYQYEMGDFPTEWEAWIRKKRKDPPTMEEILRNESYRQEMEQKVKDVYEKDKLLQAKEYKEGLVAEPVRTQVKGHASAPYFGKSEPSQDPASTANTFQPGSWIPPASSSNQPK</sequence>
<dbReference type="Proteomes" id="UP000694556">
    <property type="component" value="Chromosome Z"/>
</dbReference>
<feature type="region of interest" description="Disordered" evidence="2">
    <location>
        <begin position="1"/>
        <end position="43"/>
    </location>
</feature>
<evidence type="ECO:0000313" key="3">
    <source>
        <dbReference type="Ensembl" id="ENSCMMP00000015555.1"/>
    </source>
</evidence>
<feature type="region of interest" description="Disordered" evidence="2">
    <location>
        <begin position="195"/>
        <end position="232"/>
    </location>
</feature>
<feature type="compositionally biased region" description="Pro residues" evidence="2">
    <location>
        <begin position="1"/>
        <end position="13"/>
    </location>
</feature>
<name>A0A8C3C4V7_CAIMO</name>
<dbReference type="Ensembl" id="ENSCMMT00000017097.1">
    <property type="protein sequence ID" value="ENSCMMP00000015555.1"/>
    <property type="gene ID" value="ENSCMMG00000009921.1"/>
</dbReference>
<feature type="compositionally biased region" description="Polar residues" evidence="2">
    <location>
        <begin position="204"/>
        <end position="218"/>
    </location>
</feature>
<evidence type="ECO:0000313" key="4">
    <source>
        <dbReference type="Proteomes" id="UP000694556"/>
    </source>
</evidence>
<evidence type="ECO:0000256" key="2">
    <source>
        <dbReference type="SAM" id="MobiDB-lite"/>
    </source>
</evidence>
<reference evidence="3" key="2">
    <citation type="submission" date="2025-08" db="UniProtKB">
        <authorList>
            <consortium name="Ensembl"/>
        </authorList>
    </citation>
    <scope>IDENTIFICATION</scope>
</reference>